<name>A0A9X1YMW9_9BURK</name>
<keyword evidence="7" id="KW-0406">Ion transport</keyword>
<proteinExistence type="inferred from homology"/>
<evidence type="ECO:0000313" key="18">
    <source>
        <dbReference type="EMBL" id="MCK9689123.1"/>
    </source>
</evidence>
<keyword evidence="5 12" id="KW-0812">Transmembrane</keyword>
<evidence type="ECO:0000256" key="14">
    <source>
        <dbReference type="SAM" id="MobiDB-lite"/>
    </source>
</evidence>
<evidence type="ECO:0000259" key="17">
    <source>
        <dbReference type="Pfam" id="PF07715"/>
    </source>
</evidence>
<dbReference type="InterPro" id="IPR036942">
    <property type="entry name" value="Beta-barrel_TonB_sf"/>
</dbReference>
<evidence type="ECO:0000256" key="3">
    <source>
        <dbReference type="ARBA" id="ARBA00022448"/>
    </source>
</evidence>
<sequence length="632" mass="67659">MKSRHTGSFAPAHSRVAAFSRSTIVAALPLLAAGAALAQAASDSPTQEVVVTAARVEQKLPDTLPSTSVISRKDIESSPATDLPDLLRTFTSFGVAQTGPLGAQTSVFVRGANSNQVLVLIDGAPLSRADFGSAPWELIPLDQIDHVEIVRGNLSSLYGGSAVGGVVQIFTKHGSGASVALGVGTLGTSNGSASIGHRFGDAATPLDLSASISGQTTNGYSAGDPRTNPGVNPDRDGAHQDGATFGVGKTWLPGQRTEFNLMHSDTHSAYDGLTKAIEQDVLNTTLDEFSLQSHHQLLDTLKLDLSAGETLQHFHDPTEADGKFGPNSTYGSGRTRLLGAQLDWRFAPDHSVQVQYEDRSERFGAELDPQRTRVTKSERIGYLGSFLDAVDVQANLRHDHADDYGSADTGLLALGWRITPAWKVVGQVSTAFSAPSFSDLEFAAPGDSLRAEHSRDIELGVHWTGAGWLARATWFSQRQRDLIGFDPVTFDSINIGHASNRGIELAADGDTGYGKLGLDATFQNPRDTDDDTPLAKRARTIVTASYRLPILGWDTGAYLHYDGRRFESDPVTFATVQAKARTTLGLSTQHALSENWSIGAKVDNVANNRTPEVLGYTAPRRTLLVTLRGHWQ</sequence>
<dbReference type="InterPro" id="IPR012910">
    <property type="entry name" value="Plug_dom"/>
</dbReference>
<gene>
    <name evidence="18" type="ORF">LPC04_25690</name>
</gene>
<protein>
    <submittedName>
        <fullName evidence="18">TonB-dependent receptor</fullName>
    </submittedName>
</protein>
<evidence type="ECO:0000259" key="16">
    <source>
        <dbReference type="Pfam" id="PF00593"/>
    </source>
</evidence>
<feature type="chain" id="PRO_5040879785" evidence="15">
    <location>
        <begin position="39"/>
        <end position="632"/>
    </location>
</feature>
<feature type="region of interest" description="Disordered" evidence="14">
    <location>
        <begin position="213"/>
        <end position="242"/>
    </location>
</feature>
<evidence type="ECO:0000256" key="10">
    <source>
        <dbReference type="ARBA" id="ARBA00023170"/>
    </source>
</evidence>
<evidence type="ECO:0000256" key="4">
    <source>
        <dbReference type="ARBA" id="ARBA00022452"/>
    </source>
</evidence>
<comment type="subcellular location">
    <subcellularLocation>
        <location evidence="1 12">Cell outer membrane</location>
        <topology evidence="1 12">Multi-pass membrane protein</topology>
    </subcellularLocation>
</comment>
<evidence type="ECO:0000256" key="6">
    <source>
        <dbReference type="ARBA" id="ARBA00022729"/>
    </source>
</evidence>
<evidence type="ECO:0000256" key="11">
    <source>
        <dbReference type="ARBA" id="ARBA00023237"/>
    </source>
</evidence>
<evidence type="ECO:0000256" key="13">
    <source>
        <dbReference type="RuleBase" id="RU003357"/>
    </source>
</evidence>
<dbReference type="Proteomes" id="UP001139353">
    <property type="component" value="Unassembled WGS sequence"/>
</dbReference>
<feature type="domain" description="TonB-dependent receptor plug" evidence="17">
    <location>
        <begin position="62"/>
        <end position="166"/>
    </location>
</feature>
<dbReference type="Gene3D" id="2.40.170.20">
    <property type="entry name" value="TonB-dependent receptor, beta-barrel domain"/>
    <property type="match status" value="1"/>
</dbReference>
<keyword evidence="11 12" id="KW-0998">Cell outer membrane</keyword>
<evidence type="ECO:0000256" key="15">
    <source>
        <dbReference type="SAM" id="SignalP"/>
    </source>
</evidence>
<reference evidence="18" key="1">
    <citation type="submission" date="2021-11" db="EMBL/GenBank/DDBJ databases">
        <title>BS-T2-15 a new species belonging to the Comamonadaceae family isolated from the soil of a French oak forest.</title>
        <authorList>
            <person name="Mieszkin S."/>
            <person name="Alain K."/>
        </authorList>
    </citation>
    <scope>NUCLEOTIDE SEQUENCE</scope>
    <source>
        <strain evidence="18">BS-T2-15</strain>
    </source>
</reference>
<comment type="similarity">
    <text evidence="2 12 13">Belongs to the TonB-dependent receptor family.</text>
</comment>
<keyword evidence="6 15" id="KW-0732">Signal</keyword>
<dbReference type="Pfam" id="PF07715">
    <property type="entry name" value="Plug"/>
    <property type="match status" value="1"/>
</dbReference>
<keyword evidence="4 12" id="KW-1134">Transmembrane beta strand</keyword>
<evidence type="ECO:0000256" key="9">
    <source>
        <dbReference type="ARBA" id="ARBA00023136"/>
    </source>
</evidence>
<feature type="domain" description="TonB-dependent receptor-like beta-barrel" evidence="16">
    <location>
        <begin position="209"/>
        <end position="605"/>
    </location>
</feature>
<dbReference type="RefSeq" id="WP_275685170.1">
    <property type="nucleotide sequence ID" value="NZ_JAJLJH010000012.1"/>
</dbReference>
<dbReference type="InterPro" id="IPR039426">
    <property type="entry name" value="TonB-dep_rcpt-like"/>
</dbReference>
<keyword evidence="3 12" id="KW-0813">Transport</keyword>
<keyword evidence="19" id="KW-1185">Reference proteome</keyword>
<organism evidence="18 19">
    <name type="scientific">Scleromatobacter humisilvae</name>
    <dbReference type="NCBI Taxonomy" id="2897159"/>
    <lineage>
        <taxon>Bacteria</taxon>
        <taxon>Pseudomonadati</taxon>
        <taxon>Pseudomonadota</taxon>
        <taxon>Betaproteobacteria</taxon>
        <taxon>Burkholderiales</taxon>
        <taxon>Sphaerotilaceae</taxon>
        <taxon>Scleromatobacter</taxon>
    </lineage>
</organism>
<dbReference type="AlphaFoldDB" id="A0A9X1YMW9"/>
<keyword evidence="10 18" id="KW-0675">Receptor</keyword>
<dbReference type="EMBL" id="JAJLJH010000012">
    <property type="protein sequence ID" value="MCK9689123.1"/>
    <property type="molecule type" value="Genomic_DNA"/>
</dbReference>
<dbReference type="Pfam" id="PF00593">
    <property type="entry name" value="TonB_dep_Rec_b-barrel"/>
    <property type="match status" value="1"/>
</dbReference>
<dbReference type="PANTHER" id="PTHR30069:SF53">
    <property type="entry name" value="COLICIN I RECEPTOR-RELATED"/>
    <property type="match status" value="1"/>
</dbReference>
<dbReference type="Gene3D" id="2.170.130.10">
    <property type="entry name" value="TonB-dependent receptor, plug domain"/>
    <property type="match status" value="1"/>
</dbReference>
<dbReference type="GO" id="GO:0015889">
    <property type="term" value="P:cobalamin transport"/>
    <property type="evidence" value="ECO:0007669"/>
    <property type="project" value="TreeGrafter"/>
</dbReference>
<evidence type="ECO:0000256" key="8">
    <source>
        <dbReference type="ARBA" id="ARBA00023077"/>
    </source>
</evidence>
<dbReference type="PANTHER" id="PTHR30069">
    <property type="entry name" value="TONB-DEPENDENT OUTER MEMBRANE RECEPTOR"/>
    <property type="match status" value="1"/>
</dbReference>
<feature type="signal peptide" evidence="15">
    <location>
        <begin position="1"/>
        <end position="38"/>
    </location>
</feature>
<dbReference type="PROSITE" id="PS52016">
    <property type="entry name" value="TONB_DEPENDENT_REC_3"/>
    <property type="match status" value="1"/>
</dbReference>
<dbReference type="GO" id="GO:0009279">
    <property type="term" value="C:cell outer membrane"/>
    <property type="evidence" value="ECO:0007669"/>
    <property type="project" value="UniProtKB-SubCell"/>
</dbReference>
<dbReference type="SUPFAM" id="SSF56935">
    <property type="entry name" value="Porins"/>
    <property type="match status" value="1"/>
</dbReference>
<dbReference type="InterPro" id="IPR037066">
    <property type="entry name" value="Plug_dom_sf"/>
</dbReference>
<dbReference type="GO" id="GO:0006811">
    <property type="term" value="P:monoatomic ion transport"/>
    <property type="evidence" value="ECO:0007669"/>
    <property type="project" value="UniProtKB-KW"/>
</dbReference>
<evidence type="ECO:0000256" key="1">
    <source>
        <dbReference type="ARBA" id="ARBA00004571"/>
    </source>
</evidence>
<dbReference type="InterPro" id="IPR000531">
    <property type="entry name" value="Beta-barrel_TonB"/>
</dbReference>
<evidence type="ECO:0000256" key="5">
    <source>
        <dbReference type="ARBA" id="ARBA00022692"/>
    </source>
</evidence>
<evidence type="ECO:0000256" key="12">
    <source>
        <dbReference type="PROSITE-ProRule" id="PRU01360"/>
    </source>
</evidence>
<accession>A0A9X1YMW9</accession>
<comment type="caution">
    <text evidence="18">The sequence shown here is derived from an EMBL/GenBank/DDBJ whole genome shotgun (WGS) entry which is preliminary data.</text>
</comment>
<evidence type="ECO:0000256" key="2">
    <source>
        <dbReference type="ARBA" id="ARBA00009810"/>
    </source>
</evidence>
<keyword evidence="8 13" id="KW-0798">TonB box</keyword>
<keyword evidence="9 12" id="KW-0472">Membrane</keyword>
<evidence type="ECO:0000313" key="19">
    <source>
        <dbReference type="Proteomes" id="UP001139353"/>
    </source>
</evidence>
<evidence type="ECO:0000256" key="7">
    <source>
        <dbReference type="ARBA" id="ARBA00023065"/>
    </source>
</evidence>